<keyword evidence="3" id="KW-1185">Reference proteome</keyword>
<dbReference type="Proteomes" id="UP001181693">
    <property type="component" value="Unassembled WGS sequence"/>
</dbReference>
<accession>A0AAV2ZWU5</accession>
<dbReference type="EMBL" id="DYDO01000007">
    <property type="protein sequence ID" value="DBA21281.1"/>
    <property type="molecule type" value="Genomic_DNA"/>
</dbReference>
<protein>
    <submittedName>
        <fullName evidence="2">Uncharacterized protein</fullName>
    </submittedName>
</protein>
<organism evidence="2 3">
    <name type="scientific">Pyxicephalus adspersus</name>
    <name type="common">African bullfrog</name>
    <dbReference type="NCBI Taxonomy" id="30357"/>
    <lineage>
        <taxon>Eukaryota</taxon>
        <taxon>Metazoa</taxon>
        <taxon>Chordata</taxon>
        <taxon>Craniata</taxon>
        <taxon>Vertebrata</taxon>
        <taxon>Euteleostomi</taxon>
        <taxon>Amphibia</taxon>
        <taxon>Batrachia</taxon>
        <taxon>Anura</taxon>
        <taxon>Neobatrachia</taxon>
        <taxon>Ranoidea</taxon>
        <taxon>Pyxicephalidae</taxon>
        <taxon>Pyxicephalinae</taxon>
        <taxon>Pyxicephalus</taxon>
    </lineage>
</organism>
<comment type="caution">
    <text evidence="2">The sequence shown here is derived from an EMBL/GenBank/DDBJ whole genome shotgun (WGS) entry which is preliminary data.</text>
</comment>
<evidence type="ECO:0000313" key="2">
    <source>
        <dbReference type="EMBL" id="DBA21281.1"/>
    </source>
</evidence>
<name>A0AAV2ZWU5_PYXAD</name>
<evidence type="ECO:0000313" key="3">
    <source>
        <dbReference type="Proteomes" id="UP001181693"/>
    </source>
</evidence>
<gene>
    <name evidence="2" type="ORF">GDO54_017952</name>
</gene>
<sequence length="82" mass="9183">MTWETFRWPMSSGPVVHKQLGRGREHKAEESSSPNGEETEMVPSGENTMEACSLDRTSATNRFRGQVEDTTNRARMSGKVPI</sequence>
<reference evidence="2" key="1">
    <citation type="thesis" date="2020" institute="ProQuest LLC" country="789 East Eisenhower Parkway, Ann Arbor, MI, USA">
        <title>Comparative Genomics and Chromosome Evolution.</title>
        <authorList>
            <person name="Mudd A.B."/>
        </authorList>
    </citation>
    <scope>NUCLEOTIDE SEQUENCE</scope>
    <source>
        <strain evidence="2">1538</strain>
        <tissue evidence="2">Blood</tissue>
    </source>
</reference>
<feature type="region of interest" description="Disordered" evidence="1">
    <location>
        <begin position="1"/>
        <end position="82"/>
    </location>
</feature>
<proteinExistence type="predicted"/>
<dbReference type="AlphaFoldDB" id="A0AAV2ZWU5"/>
<evidence type="ECO:0000256" key="1">
    <source>
        <dbReference type="SAM" id="MobiDB-lite"/>
    </source>
</evidence>